<dbReference type="Gene3D" id="1.10.10.10">
    <property type="entry name" value="Winged helix-like DNA-binding domain superfamily/Winged helix DNA-binding domain"/>
    <property type="match status" value="1"/>
</dbReference>
<keyword evidence="2" id="KW-0805">Transcription regulation</keyword>
<dbReference type="CDD" id="cd06171">
    <property type="entry name" value="Sigma70_r4"/>
    <property type="match status" value="1"/>
</dbReference>
<dbReference type="InterPro" id="IPR039425">
    <property type="entry name" value="RNA_pol_sigma-70-like"/>
</dbReference>
<dbReference type="Proteomes" id="UP001596472">
    <property type="component" value="Unassembled WGS sequence"/>
</dbReference>
<dbReference type="InterPro" id="IPR013325">
    <property type="entry name" value="RNA_pol_sigma_r2"/>
</dbReference>
<reference evidence="8" key="1">
    <citation type="journal article" date="2019" name="Int. J. Syst. Evol. Microbiol.">
        <title>The Global Catalogue of Microorganisms (GCM) 10K type strain sequencing project: providing services to taxonomists for standard genome sequencing and annotation.</title>
        <authorList>
            <consortium name="The Broad Institute Genomics Platform"/>
            <consortium name="The Broad Institute Genome Sequencing Center for Infectious Disease"/>
            <person name="Wu L."/>
            <person name="Ma J."/>
        </authorList>
    </citation>
    <scope>NUCLEOTIDE SEQUENCE [LARGE SCALE GENOMIC DNA]</scope>
    <source>
        <strain evidence="8">CGMCC 4.1467</strain>
    </source>
</reference>
<dbReference type="Pfam" id="PF04542">
    <property type="entry name" value="Sigma70_r2"/>
    <property type="match status" value="1"/>
</dbReference>
<comment type="caution">
    <text evidence="7">The sequence shown here is derived from an EMBL/GenBank/DDBJ whole genome shotgun (WGS) entry which is preliminary data.</text>
</comment>
<evidence type="ECO:0000259" key="5">
    <source>
        <dbReference type="Pfam" id="PF04542"/>
    </source>
</evidence>
<feature type="domain" description="RNA polymerase sigma factor 70 region 4 type 2" evidence="6">
    <location>
        <begin position="115"/>
        <end position="164"/>
    </location>
</feature>
<keyword evidence="3" id="KW-0731">Sigma factor</keyword>
<sequence>MRTDHTDDDGNLDLQRGFLKLMPELKGWFCGMVSDRSLVDDLVQETFLTVIKKQDSFEAGTNFRAWVFAIARFKLLNVSRLPSARETCLSENVLEVLFDEEAEEENWDDRAEFLPRCLAKLAPRAREVIELRYFSDLTPTEISDKIHWSRGAVNVALTRARQLLEKCIETEHQYLKQQSSNQA</sequence>
<protein>
    <submittedName>
        <fullName evidence="7">RNA polymerase sigma factor</fullName>
    </submittedName>
</protein>
<dbReference type="SUPFAM" id="SSF88946">
    <property type="entry name" value="Sigma2 domain of RNA polymerase sigma factors"/>
    <property type="match status" value="1"/>
</dbReference>
<name>A0ABW2LDI0_9BACT</name>
<dbReference type="InterPro" id="IPR014284">
    <property type="entry name" value="RNA_pol_sigma-70_dom"/>
</dbReference>
<evidence type="ECO:0000313" key="8">
    <source>
        <dbReference type="Proteomes" id="UP001596472"/>
    </source>
</evidence>
<evidence type="ECO:0000256" key="4">
    <source>
        <dbReference type="ARBA" id="ARBA00023163"/>
    </source>
</evidence>
<dbReference type="InterPro" id="IPR013249">
    <property type="entry name" value="RNA_pol_sigma70_r4_t2"/>
</dbReference>
<dbReference type="Pfam" id="PF08281">
    <property type="entry name" value="Sigma70_r4_2"/>
    <property type="match status" value="1"/>
</dbReference>
<organism evidence="7 8">
    <name type="scientific">Haloferula chungangensis</name>
    <dbReference type="NCBI Taxonomy" id="1048331"/>
    <lineage>
        <taxon>Bacteria</taxon>
        <taxon>Pseudomonadati</taxon>
        <taxon>Verrucomicrobiota</taxon>
        <taxon>Verrucomicrobiia</taxon>
        <taxon>Verrucomicrobiales</taxon>
        <taxon>Verrucomicrobiaceae</taxon>
        <taxon>Haloferula</taxon>
    </lineage>
</organism>
<evidence type="ECO:0000256" key="1">
    <source>
        <dbReference type="ARBA" id="ARBA00010641"/>
    </source>
</evidence>
<feature type="domain" description="RNA polymerase sigma-70 region 2" evidence="5">
    <location>
        <begin position="21"/>
        <end position="77"/>
    </location>
</feature>
<dbReference type="InterPro" id="IPR036388">
    <property type="entry name" value="WH-like_DNA-bd_sf"/>
</dbReference>
<dbReference type="EMBL" id="JBHTBS010000011">
    <property type="protein sequence ID" value="MFC7339017.1"/>
    <property type="molecule type" value="Genomic_DNA"/>
</dbReference>
<dbReference type="InterPro" id="IPR013324">
    <property type="entry name" value="RNA_pol_sigma_r3/r4-like"/>
</dbReference>
<evidence type="ECO:0000256" key="2">
    <source>
        <dbReference type="ARBA" id="ARBA00023015"/>
    </source>
</evidence>
<dbReference type="NCBIfam" id="TIGR02937">
    <property type="entry name" value="sigma70-ECF"/>
    <property type="match status" value="1"/>
</dbReference>
<proteinExistence type="inferred from homology"/>
<dbReference type="InterPro" id="IPR007627">
    <property type="entry name" value="RNA_pol_sigma70_r2"/>
</dbReference>
<dbReference type="SUPFAM" id="SSF88659">
    <property type="entry name" value="Sigma3 and sigma4 domains of RNA polymerase sigma factors"/>
    <property type="match status" value="1"/>
</dbReference>
<keyword evidence="4" id="KW-0804">Transcription</keyword>
<evidence type="ECO:0000256" key="3">
    <source>
        <dbReference type="ARBA" id="ARBA00023082"/>
    </source>
</evidence>
<evidence type="ECO:0000313" key="7">
    <source>
        <dbReference type="EMBL" id="MFC7339017.1"/>
    </source>
</evidence>
<evidence type="ECO:0000259" key="6">
    <source>
        <dbReference type="Pfam" id="PF08281"/>
    </source>
</evidence>
<dbReference type="RefSeq" id="WP_379715083.1">
    <property type="nucleotide sequence ID" value="NZ_JBHTBS010000011.1"/>
</dbReference>
<dbReference type="PANTHER" id="PTHR43133">
    <property type="entry name" value="RNA POLYMERASE ECF-TYPE SIGMA FACTO"/>
    <property type="match status" value="1"/>
</dbReference>
<keyword evidence="8" id="KW-1185">Reference proteome</keyword>
<comment type="similarity">
    <text evidence="1">Belongs to the sigma-70 factor family. ECF subfamily.</text>
</comment>
<accession>A0ABW2LDI0</accession>
<dbReference type="PANTHER" id="PTHR43133:SF51">
    <property type="entry name" value="RNA POLYMERASE SIGMA FACTOR"/>
    <property type="match status" value="1"/>
</dbReference>
<dbReference type="Gene3D" id="1.10.1740.10">
    <property type="match status" value="1"/>
</dbReference>
<gene>
    <name evidence="7" type="ORF">ACFQY0_17610</name>
</gene>